<sequence length="112" mass="12392">MVAGAPRRWRSRYYGKGRYGHPDFKNNCPVLEEYITPLPSAQCRRKVPDPEPAFGKSVADRSPTANAAQILIKTSGAITLVFVPLCSINSNKVVPRFERFGLGVLESSNPKM</sequence>
<keyword evidence="2" id="KW-1185">Reference proteome</keyword>
<evidence type="ECO:0000313" key="2">
    <source>
        <dbReference type="Proteomes" id="UP001159641"/>
    </source>
</evidence>
<name>A0AB34GZ18_ESCRO</name>
<proteinExistence type="predicted"/>
<protein>
    <submittedName>
        <fullName evidence="1">Uncharacterized protein</fullName>
    </submittedName>
</protein>
<accession>A0AB34GZ18</accession>
<reference evidence="1 2" key="1">
    <citation type="submission" date="2022-11" db="EMBL/GenBank/DDBJ databases">
        <title>Whole genome sequence of Eschrichtius robustus ER-17-0199.</title>
        <authorList>
            <person name="Bruniche-Olsen A."/>
            <person name="Black A.N."/>
            <person name="Fields C.J."/>
            <person name="Walden K."/>
            <person name="Dewoody J.A."/>
        </authorList>
    </citation>
    <scope>NUCLEOTIDE SEQUENCE [LARGE SCALE GENOMIC DNA]</scope>
    <source>
        <strain evidence="1">ER-17-0199</strain>
        <tissue evidence="1">Blubber</tissue>
    </source>
</reference>
<organism evidence="1 2">
    <name type="scientific">Eschrichtius robustus</name>
    <name type="common">California gray whale</name>
    <name type="synonym">Eschrichtius gibbosus</name>
    <dbReference type="NCBI Taxonomy" id="9764"/>
    <lineage>
        <taxon>Eukaryota</taxon>
        <taxon>Metazoa</taxon>
        <taxon>Chordata</taxon>
        <taxon>Craniata</taxon>
        <taxon>Vertebrata</taxon>
        <taxon>Euteleostomi</taxon>
        <taxon>Mammalia</taxon>
        <taxon>Eutheria</taxon>
        <taxon>Laurasiatheria</taxon>
        <taxon>Artiodactyla</taxon>
        <taxon>Whippomorpha</taxon>
        <taxon>Cetacea</taxon>
        <taxon>Mysticeti</taxon>
        <taxon>Eschrichtiidae</taxon>
        <taxon>Eschrichtius</taxon>
    </lineage>
</organism>
<dbReference type="AlphaFoldDB" id="A0AB34GZ18"/>
<comment type="caution">
    <text evidence="1">The sequence shown here is derived from an EMBL/GenBank/DDBJ whole genome shotgun (WGS) entry which is preliminary data.</text>
</comment>
<gene>
    <name evidence="1" type="ORF">J1605_008933</name>
</gene>
<dbReference type="Proteomes" id="UP001159641">
    <property type="component" value="Unassembled WGS sequence"/>
</dbReference>
<dbReference type="EMBL" id="JAIQCJ010002079">
    <property type="protein sequence ID" value="KAJ8783890.1"/>
    <property type="molecule type" value="Genomic_DNA"/>
</dbReference>
<evidence type="ECO:0000313" key="1">
    <source>
        <dbReference type="EMBL" id="KAJ8783890.1"/>
    </source>
</evidence>